<reference evidence="1" key="1">
    <citation type="submission" date="2020-07" db="EMBL/GenBank/DDBJ databases">
        <title>Huge and variable diversity of episymbiotic CPR bacteria and DPANN archaea in groundwater ecosystems.</title>
        <authorList>
            <person name="He C.Y."/>
            <person name="Keren R."/>
            <person name="Whittaker M."/>
            <person name="Farag I.F."/>
            <person name="Doudna J."/>
            <person name="Cate J.H.D."/>
            <person name="Banfield J.F."/>
        </authorList>
    </citation>
    <scope>NUCLEOTIDE SEQUENCE</scope>
    <source>
        <strain evidence="1">NC_groundwater_1586_Pr3_B-0.1um_66_15</strain>
    </source>
</reference>
<dbReference type="SUPFAM" id="SSF51306">
    <property type="entry name" value="LexA/Signal peptidase"/>
    <property type="match status" value="1"/>
</dbReference>
<dbReference type="EMBL" id="JACRAF010000041">
    <property type="protein sequence ID" value="MBI4922995.1"/>
    <property type="molecule type" value="Genomic_DNA"/>
</dbReference>
<sequence length="238" mass="25353">MPDLMGRPGFAMSQEERIAQLVAMVGGPVKAAAIIGKTRTHVDNMRKPDAPLRLDDALALAREAGVSLDWVATGYTVRPDLTERAGRAGEFADAGAPGFGGLPGFARLQPLRPETVRQGGRSLELWTPSEIAVSAQWLDTEFGLTTDTARYASAGDSGMEPVIRKGSLVIVDARPAGPKTGVYLVAVGDELLARRVNRLPGGNTDLVADADPRWHYSLPAEPGGDLELYRIVWAGQAL</sequence>
<comment type="caution">
    <text evidence="1">The sequence shown here is derived from an EMBL/GenBank/DDBJ whole genome shotgun (WGS) entry which is preliminary data.</text>
</comment>
<dbReference type="InterPro" id="IPR039418">
    <property type="entry name" value="LexA-like"/>
</dbReference>
<accession>A0A933L4Q8</accession>
<dbReference type="Proteomes" id="UP000782610">
    <property type="component" value="Unassembled WGS sequence"/>
</dbReference>
<dbReference type="AlphaFoldDB" id="A0A933L4Q8"/>
<evidence type="ECO:0000313" key="2">
    <source>
        <dbReference type="Proteomes" id="UP000782610"/>
    </source>
</evidence>
<proteinExistence type="predicted"/>
<evidence type="ECO:0000313" key="1">
    <source>
        <dbReference type="EMBL" id="MBI4922995.1"/>
    </source>
</evidence>
<name>A0A933L4Q8_9HYPH</name>
<dbReference type="InterPro" id="IPR036286">
    <property type="entry name" value="LexA/Signal_pep-like_sf"/>
</dbReference>
<protein>
    <submittedName>
        <fullName evidence="1">Helix-turn-helix transcriptional regulator</fullName>
    </submittedName>
</protein>
<dbReference type="CDD" id="cd06529">
    <property type="entry name" value="S24_LexA-like"/>
    <property type="match status" value="1"/>
</dbReference>
<gene>
    <name evidence="1" type="ORF">HY834_14720</name>
</gene>
<organism evidence="1 2">
    <name type="scientific">Devosia nanyangense</name>
    <dbReference type="NCBI Taxonomy" id="1228055"/>
    <lineage>
        <taxon>Bacteria</taxon>
        <taxon>Pseudomonadati</taxon>
        <taxon>Pseudomonadota</taxon>
        <taxon>Alphaproteobacteria</taxon>
        <taxon>Hyphomicrobiales</taxon>
        <taxon>Devosiaceae</taxon>
        <taxon>Devosia</taxon>
    </lineage>
</organism>